<protein>
    <submittedName>
        <fullName evidence="1">GRIP1 associated protein 1</fullName>
    </submittedName>
</protein>
<dbReference type="EMBL" id="AC233294">
    <property type="status" value="NOT_ANNOTATED_CDS"/>
    <property type="molecule type" value="Genomic_DNA"/>
</dbReference>
<dbReference type="Ensembl" id="ENST00000710209.1">
    <property type="protein sequence ID" value="ENSP00000518126.1"/>
    <property type="gene ID" value="ENSG00000292219.1"/>
</dbReference>
<gene>
    <name evidence="1" type="primary">GRIPAP1</name>
</gene>
<dbReference type="OrthoDB" id="6269447at2759"/>
<reference evidence="1" key="2">
    <citation type="journal article" date="2004" name="Nature">
        <title>Finishing the euchromatic sequence of the human genome.</title>
        <authorList>
            <consortium name="International Human Genome Sequencing Consortium"/>
        </authorList>
    </citation>
    <scope>NUCLEOTIDE SEQUENCE [LARGE SCALE GENOMIC DNA]</scope>
</reference>
<proteinExistence type="evidence at protein level"/>
<keyword evidence="3 4" id="KW-1267">Proteomics identification</keyword>
<accession>A0A994J417</accession>
<evidence type="ECO:0000313" key="2">
    <source>
        <dbReference type="Proteomes" id="UP000005640"/>
    </source>
</evidence>
<dbReference type="Ensembl" id="ENST00000704097.1">
    <property type="protein sequence ID" value="ENSP00000515691.1"/>
    <property type="gene ID" value="ENSG00000068400.14"/>
</dbReference>
<evidence type="ECO:0007829" key="4">
    <source>
        <dbReference type="ProteomicsDB" id="A0A994J417"/>
    </source>
</evidence>
<dbReference type="GeneTree" id="ENSGT00720000108868"/>
<organism evidence="1 2">
    <name type="scientific">Homo sapiens</name>
    <name type="common">Human</name>
    <dbReference type="NCBI Taxonomy" id="9606"/>
    <lineage>
        <taxon>Eukaryota</taxon>
        <taxon>Metazoa</taxon>
        <taxon>Chordata</taxon>
        <taxon>Craniata</taxon>
        <taxon>Vertebrata</taxon>
        <taxon>Euteleostomi</taxon>
        <taxon>Mammalia</taxon>
        <taxon>Eutheria</taxon>
        <taxon>Euarchontoglires</taxon>
        <taxon>Primates</taxon>
        <taxon>Haplorrhini</taxon>
        <taxon>Catarrhini</taxon>
        <taxon>Hominidae</taxon>
        <taxon>Homo</taxon>
    </lineage>
</organism>
<dbReference type="Ensembl" id="ENST00000710173.1">
    <property type="protein sequence ID" value="ENSP00000518101.1"/>
    <property type="gene ID" value="ENSG00000292219.1"/>
</dbReference>
<evidence type="ECO:0007829" key="3">
    <source>
        <dbReference type="PeptideAtlas" id="A0A994J417"/>
    </source>
</evidence>
<dbReference type="OpenTargets" id="ENSG00000068400"/>
<reference evidence="1" key="1">
    <citation type="journal article" date="2001" name="Nature">
        <title>Initial sequencing and analysis of the human genome.</title>
        <authorList>
            <consortium name="International Human Genome Sequencing Consortium"/>
            <person name="Lander E.S."/>
            <person name="Linton L.M."/>
            <person name="Birren B."/>
            <person name="Nusbaum C."/>
            <person name="Zody M.C."/>
            <person name="Baldwin J."/>
            <person name="Devon K."/>
            <person name="Dewar K."/>
            <person name="Doyle M."/>
            <person name="FitzHugh W."/>
            <person name="Funke R."/>
            <person name="Gage D."/>
            <person name="Harris K."/>
            <person name="Heaford A."/>
            <person name="Howland J."/>
            <person name="Kann L."/>
            <person name="Lehoczky J."/>
            <person name="LeVine R."/>
            <person name="McEwan P."/>
            <person name="McKernan K."/>
            <person name="Meldrim J."/>
            <person name="Mesirov J.P."/>
            <person name="Miranda C."/>
            <person name="Morris W."/>
            <person name="Naylor J."/>
            <person name="Raymond C."/>
            <person name="Rosetti M."/>
            <person name="Santos R."/>
            <person name="Sheridan A."/>
            <person name="Sougnez C."/>
            <person name="Stange-Thomann N."/>
            <person name="Stojanovic N."/>
            <person name="Subramanian A."/>
            <person name="Wyman D."/>
            <person name="Rogers J."/>
            <person name="Sulston J."/>
            <person name="Ainscough R."/>
            <person name="Beck S."/>
            <person name="Bentley D."/>
            <person name="Burton J."/>
            <person name="Clee C."/>
            <person name="Carter N."/>
            <person name="Coulson A."/>
            <person name="Deadman R."/>
            <person name="Deloukas P."/>
            <person name="Dunham A."/>
            <person name="Dunham I."/>
            <person name="Durbin R."/>
            <person name="French L."/>
            <person name="Grafham D."/>
            <person name="Gregory S."/>
            <person name="Hubbard T."/>
            <person name="Humphray S."/>
            <person name="Hunt A."/>
            <person name="Jones M."/>
            <person name="Lloyd C."/>
            <person name="McMurray A."/>
            <person name="Matthews L."/>
            <person name="Mercer S."/>
            <person name="Milne S."/>
            <person name="Mullikin J.C."/>
            <person name="Mungall A."/>
            <person name="Plumb R."/>
            <person name="Ross M."/>
            <person name="Shownkeen R."/>
            <person name="Sims S."/>
            <person name="Waterston R.H."/>
            <person name="Wilson R.K."/>
            <person name="Hillier L.W."/>
            <person name="McPherson J.D."/>
            <person name="Marra M.A."/>
            <person name="Mardis E.R."/>
            <person name="Fulton L.A."/>
            <person name="Chinwalla A.T."/>
            <person name="Pepin K.H."/>
            <person name="Gish W.R."/>
            <person name="Chissoe S.L."/>
            <person name="Wendl M.C."/>
            <person name="Delehaunty K.D."/>
            <person name="Miner T.L."/>
            <person name="Delehaunty A."/>
            <person name="Kramer J.B."/>
            <person name="Cook L.L."/>
            <person name="Fulton R.S."/>
            <person name="Johnson D.L."/>
            <person name="Minx P.J."/>
            <person name="Clifton S.W."/>
            <person name="Hawkins T."/>
            <person name="Branscomb E."/>
            <person name="Predki P."/>
            <person name="Richardson P."/>
            <person name="Wenning S."/>
            <person name="Slezak T."/>
            <person name="Doggett N."/>
            <person name="Cheng J.F."/>
            <person name="Olsen A."/>
            <person name="Lucas S."/>
            <person name="Elkin C."/>
            <person name="Uberbacher E."/>
            <person name="Frazier M."/>
            <person name="Gibbs R.A."/>
            <person name="Muzny D.M."/>
            <person name="Scherer S.E."/>
            <person name="Bouck J.B."/>
            <person name="Sodergren E.J."/>
            <person name="Worley K.C."/>
            <person name="Rives C.M."/>
            <person name="Gorrell J.H."/>
            <person name="Metzker M.L."/>
            <person name="Naylor S.L."/>
            <person name="Kucherlapati R.S."/>
            <person name="Nelson D.L."/>
            <person name="Weinstock G.M."/>
            <person name="Sakaki Y."/>
            <person name="Fujiyama A."/>
            <person name="Hattori M."/>
            <person name="Yada T."/>
            <person name="Toyoda A."/>
            <person name="Itoh T."/>
            <person name="Kawagoe C."/>
            <person name="Watanabe H."/>
            <person name="Totoki Y."/>
            <person name="Taylor T."/>
            <person name="Weissenbach J."/>
            <person name="Heilig R."/>
            <person name="Saurin W."/>
            <person name="Artiguenave F."/>
            <person name="Brottier P."/>
            <person name="Bruls T."/>
            <person name="Pelletier E."/>
            <person name="Robert C."/>
            <person name="Wincker P."/>
            <person name="Smith D.R."/>
            <person name="Doucette-Stamm L."/>
            <person name="Rubenfield M."/>
            <person name="Weinstock K."/>
            <person name="Lee H.M."/>
            <person name="Dubois J."/>
            <person name="Rosenthal A."/>
            <person name="Platzer M."/>
            <person name="Nyakatura G."/>
            <person name="Taudien S."/>
            <person name="Rump A."/>
            <person name="Yang H."/>
            <person name="Yu J."/>
            <person name="Wang J."/>
            <person name="Huang G."/>
            <person name="Gu J."/>
            <person name="Hood L."/>
            <person name="Rowen L."/>
            <person name="Madan A."/>
            <person name="Qin S."/>
            <person name="Davis R.W."/>
            <person name="Federspiel N.A."/>
            <person name="Abola A.P."/>
            <person name="Proctor M.J."/>
            <person name="Myers R.M."/>
            <person name="Schmutz J."/>
            <person name="Dickson M."/>
            <person name="Grimwood J."/>
            <person name="Cox D.R."/>
            <person name="Olson M.V."/>
            <person name="Kaul R."/>
            <person name="Raymond C."/>
            <person name="Shimizu N."/>
            <person name="Kawasaki K."/>
            <person name="Minoshima S."/>
            <person name="Evans G.A."/>
            <person name="Athanasiou M."/>
            <person name="Schultz R."/>
            <person name="Roe B.A."/>
            <person name="Chen F."/>
            <person name="Pan H."/>
            <person name="Ramser J."/>
            <person name="Lehrach H."/>
            <person name="Reinhardt R."/>
            <person name="McCombie W.R."/>
            <person name="de la Bastide M."/>
            <person name="Dedhia N."/>
            <person name="Blocker H."/>
            <person name="Hornischer K."/>
            <person name="Nordsiek G."/>
            <person name="Agarwala R."/>
            <person name="Aravind L."/>
            <person name="Bailey J.A."/>
            <person name="Bateman A."/>
            <person name="Batzoglou S."/>
            <person name="Birney E."/>
            <person name="Bork P."/>
            <person name="Brown D.G."/>
            <person name="Burge C.B."/>
            <person name="Cerutti L."/>
            <person name="Chen H.C."/>
            <person name="Church D."/>
            <person name="Clamp M."/>
            <person name="Copley R.R."/>
            <person name="Doerks T."/>
            <person name="Eddy S.R."/>
            <person name="Eichler E.E."/>
            <person name="Furey T.S."/>
            <person name="Galagan J."/>
            <person name="Gilbert J.G."/>
            <person name="Harmon C."/>
            <person name="Hayashizaki Y."/>
            <person name="Haussler D."/>
            <person name="Hermjakob H."/>
            <person name="Hokamp K."/>
            <person name="Jang W."/>
            <person name="Johnson L.S."/>
            <person name="Jones T.A."/>
            <person name="Kasif S."/>
            <person name="Kaspryzk A."/>
            <person name="Kennedy S."/>
            <person name="Kent W.J."/>
            <person name="Kitts P."/>
            <person name="Koonin E.V."/>
            <person name="Korf I."/>
            <person name="Kulp D."/>
            <person name="Lancet D."/>
            <person name="Lowe T.M."/>
            <person name="McLysaght A."/>
            <person name="Mikkelsen T."/>
            <person name="Moran J.V."/>
            <person name="Mulder N."/>
            <person name="Pollara V.J."/>
            <person name="Ponting C.P."/>
            <person name="Schuler G."/>
            <person name="Schultz J."/>
            <person name="Slater G."/>
            <person name="Smit A.F."/>
            <person name="Stupka E."/>
            <person name="Szustakowski J."/>
            <person name="Thierry-Mieg D."/>
            <person name="Thierry-Mieg J."/>
            <person name="Wagner L."/>
            <person name="Wallis J."/>
            <person name="Wheeler R."/>
            <person name="Williams A."/>
            <person name="Wolf Y.I."/>
            <person name="Wolfe K.H."/>
            <person name="Yang S.P."/>
            <person name="Yeh R.F."/>
            <person name="Collins F."/>
            <person name="Guyer M.S."/>
            <person name="Peterson J."/>
            <person name="Felsenfeld A."/>
            <person name="Wetterstrand K.A."/>
            <person name="Patrinos A."/>
            <person name="Morgan M.J."/>
            <person name="de Jong P."/>
            <person name="Catanese J.J."/>
            <person name="Osoegawa K."/>
            <person name="Shizuya H."/>
            <person name="Choi S."/>
            <person name="Chen Y.J."/>
        </authorList>
    </citation>
    <scope>NUCLEOTIDE SEQUENCE [LARGE SCALE GENOMIC DNA]</scope>
</reference>
<evidence type="ECO:0000313" key="1">
    <source>
        <dbReference type="Ensembl" id="ENSP00000515563.1"/>
    </source>
</evidence>
<keyword evidence="2" id="KW-1185">Reference proteome</keyword>
<dbReference type="AlphaFoldDB" id="A0A994J417"/>
<dbReference type="Ensembl" id="ENST00000703929.1">
    <property type="protein sequence ID" value="ENSP00000515563.1"/>
    <property type="gene ID" value="ENSG00000068400.14"/>
</dbReference>
<dbReference type="Ensembl" id="ENST00000703931.1">
    <property type="protein sequence ID" value="ENSP00000515565.1"/>
    <property type="gene ID" value="ENSG00000068400.14"/>
</dbReference>
<dbReference type="Ensembl" id="ENST00000710164.1">
    <property type="protein sequence ID" value="ENSP00000518097.1"/>
    <property type="gene ID" value="ENSG00000292219.1"/>
</dbReference>
<sequence length="39" mass="4400">MAQALSEEEFQRMQVPLAVGKTTRLGDRGRGSERSCYQL</sequence>
<dbReference type="Ensembl" id="ENST00000710195.1">
    <property type="protein sequence ID" value="ENSP00000518117.1"/>
    <property type="gene ID" value="ENSG00000292219.1"/>
</dbReference>
<name>A0A994J417_HUMAN</name>
<dbReference type="Ensembl" id="ENST00000704047.1">
    <property type="protein sequence ID" value="ENSP00000515650.1"/>
    <property type="gene ID" value="ENSG00000068400.14"/>
</dbReference>
<dbReference type="Ensembl" id="ENST00000710163.1">
    <property type="protein sequence ID" value="ENSP00000518096.1"/>
    <property type="gene ID" value="ENSG00000292219.1"/>
</dbReference>
<dbReference type="Ensembl" id="ENST00000710194.1">
    <property type="protein sequence ID" value="ENSP00000518116.1"/>
    <property type="gene ID" value="ENSG00000292219.1"/>
</dbReference>
<dbReference type="Proteomes" id="UP000005640">
    <property type="component" value="Chromosome X"/>
</dbReference>
<dbReference type="Ensembl" id="ENST00000704017.1">
    <property type="protein sequence ID" value="ENSP00000515630.1"/>
    <property type="gene ID" value="ENSG00000068400.14"/>
</dbReference>
<reference evidence="1" key="4">
    <citation type="submission" date="2025-05" db="UniProtKB">
        <authorList>
            <consortium name="Ensembl"/>
        </authorList>
    </citation>
    <scope>IDENTIFICATION</scope>
</reference>
<dbReference type="Ensembl" id="ENST00000703995.1">
    <property type="protein sequence ID" value="ENSP00000515609.1"/>
    <property type="gene ID" value="ENSG00000068400.14"/>
</dbReference>
<reference evidence="1 2" key="3">
    <citation type="journal article" date="2005" name="Nature">
        <title>The DNA sequence of the human X chromosome.</title>
        <authorList>
            <person name="Ross M.T."/>
            <person name="Grafham D.V."/>
            <person name="Coffey A.J."/>
            <person name="Scherer S."/>
            <person name="McLay K."/>
            <person name="Muzny D."/>
            <person name="Platzer M."/>
            <person name="Howell G.R."/>
            <person name="Burrows C."/>
            <person name="Bird C.P."/>
            <person name="Frankish A."/>
            <person name="Lovell F.L."/>
            <person name="Howe K.L."/>
            <person name="Ashurst J.L."/>
            <person name="Fulton R.S."/>
            <person name="Sudbrak R."/>
            <person name="Wen G."/>
            <person name="Jones M.C."/>
            <person name="Hurles M.E."/>
            <person name="Andrews T.D."/>
            <person name="Scott C.E."/>
            <person name="Searle S."/>
            <person name="Ramser J."/>
            <person name="Whittaker A."/>
            <person name="Deadman R."/>
            <person name="Carter N.P."/>
            <person name="Hunt S.E."/>
            <person name="Chen R."/>
            <person name="Cree A."/>
            <person name="Gunaratne P."/>
            <person name="Havlak P."/>
            <person name="Hodgson A."/>
            <person name="Metzker M.L."/>
            <person name="Richards S."/>
            <person name="Scott G."/>
            <person name="Steffen D."/>
            <person name="Sodergren E."/>
            <person name="Wheeler D.A."/>
            <person name="Worley K.C."/>
            <person name="Ainscough R."/>
            <person name="Ambrose K.D."/>
            <person name="Ansari-Lari M.A."/>
            <person name="Aradhya S."/>
            <person name="Ashwell R.I."/>
            <person name="Babbage A.K."/>
            <person name="Bagguley C.L."/>
            <person name="Ballabio A."/>
            <person name="Banerjee R."/>
            <person name="Barker G.E."/>
            <person name="Barlow K.F."/>
            <person name="Barrett I.P."/>
            <person name="Bates K.N."/>
            <person name="Beare D.M."/>
            <person name="Beasley H."/>
            <person name="Beasley O."/>
            <person name="Beck A."/>
            <person name="Bethel G."/>
            <person name="Blechschmidt K."/>
            <person name="Brady N."/>
            <person name="Bray-Allen S."/>
            <person name="Bridgeman A.M."/>
            <person name="Brown A.J."/>
            <person name="Brown M.J."/>
            <person name="Bonnin D."/>
            <person name="Bruford E.A."/>
            <person name="Buhay C."/>
            <person name="Burch P."/>
            <person name="Burford D."/>
            <person name="Burgess J."/>
            <person name="Burrill W."/>
            <person name="Burton J."/>
            <person name="Bye J.M."/>
            <person name="Carder C."/>
            <person name="Carrel L."/>
            <person name="Chako J."/>
            <person name="Chapman J.C."/>
            <person name="Chavez D."/>
            <person name="Chen E."/>
            <person name="Chen G."/>
            <person name="Chen Y."/>
            <person name="Chen Z."/>
            <person name="Chinault C."/>
            <person name="Ciccodicola A."/>
            <person name="Clark S.Y."/>
            <person name="Clarke G."/>
            <person name="Clee C.M."/>
            <person name="Clegg S."/>
            <person name="Clerc-Blankenburg K."/>
            <person name="Clifford K."/>
            <person name="Cobley V."/>
            <person name="Cole C.G."/>
            <person name="Conquer J.S."/>
            <person name="Corby N."/>
            <person name="Connor R.E."/>
            <person name="David R."/>
            <person name="Davies J."/>
            <person name="Davis C."/>
            <person name="Davis J."/>
            <person name="Delgado O."/>
            <person name="Deshazo D."/>
            <person name="Dhami P."/>
            <person name="Ding Y."/>
            <person name="Dinh H."/>
            <person name="Dodsworth S."/>
            <person name="Draper H."/>
            <person name="Dugan-Rocha S."/>
            <person name="Dunham A."/>
            <person name="Dunn M."/>
            <person name="Durbin K.J."/>
            <person name="Dutta I."/>
            <person name="Eades T."/>
            <person name="Ellwood M."/>
            <person name="Emery-Cohen A."/>
            <person name="Errington H."/>
            <person name="Evans K.L."/>
            <person name="Faulkner L."/>
            <person name="Francis F."/>
            <person name="Frankland J."/>
            <person name="Fraser A.E."/>
            <person name="Galgoczy P."/>
            <person name="Gilbert J."/>
            <person name="Gill R."/>
            <person name="Glockner G."/>
            <person name="Gregory S.G."/>
            <person name="Gribble S."/>
            <person name="Griffiths C."/>
            <person name="Grocock R."/>
            <person name="Gu Y."/>
            <person name="Gwilliam R."/>
            <person name="Hamilton C."/>
            <person name="Hart E.A."/>
            <person name="Hawes A."/>
            <person name="Heath P.D."/>
            <person name="Heitmann K."/>
            <person name="Hennig S."/>
            <person name="Hernandez J."/>
            <person name="Hinzmann B."/>
            <person name="Ho S."/>
            <person name="Hoffs M."/>
            <person name="Howden P.J."/>
            <person name="Huckle E.J."/>
            <person name="Hume J."/>
            <person name="Hunt P.J."/>
            <person name="Hunt A.R."/>
            <person name="Isherwood J."/>
            <person name="Jacob L."/>
            <person name="Johnson D."/>
            <person name="Jones S."/>
            <person name="de Jong P.J."/>
            <person name="Joseph S.S."/>
            <person name="Keenan S."/>
            <person name="Kelly S."/>
            <person name="Kershaw J.K."/>
            <person name="Khan Z."/>
            <person name="Kioschis P."/>
            <person name="Klages S."/>
            <person name="Knights A.J."/>
            <person name="Kosiura A."/>
            <person name="Kovar-Smith C."/>
            <person name="Laird G.K."/>
            <person name="Langford C."/>
            <person name="Lawlor S."/>
            <person name="Leversha M."/>
            <person name="Lewis L."/>
            <person name="Liu W."/>
            <person name="Lloyd C."/>
            <person name="Lloyd D.M."/>
            <person name="Loulseged H."/>
            <person name="Loveland J.E."/>
            <person name="Lovell J.D."/>
            <person name="Lozado R."/>
            <person name="Lu J."/>
            <person name="Lyne R."/>
            <person name="Ma J."/>
            <person name="Maheshwari M."/>
            <person name="Matthews L.H."/>
            <person name="McDowall J."/>
            <person name="McLaren S."/>
            <person name="McMurray A."/>
            <person name="Meidl P."/>
            <person name="Meitinger T."/>
            <person name="Milne S."/>
            <person name="Miner G."/>
            <person name="Mistry S.L."/>
            <person name="Morgan M."/>
            <person name="Morris S."/>
            <person name="Muller I."/>
            <person name="Mullikin J.C."/>
            <person name="Nguyen N."/>
            <person name="Nordsiek G."/>
            <person name="Nyakatura G."/>
            <person name="O'Dell C.N."/>
            <person name="Okwuonu G."/>
            <person name="Palmer S."/>
            <person name="Pandian R."/>
            <person name="Parker D."/>
            <person name="Parrish J."/>
            <person name="Pasternak S."/>
            <person name="Patel D."/>
            <person name="Pearce A.V."/>
            <person name="Pearson D.M."/>
            <person name="Pelan S.E."/>
            <person name="Perez L."/>
            <person name="Porter K.M."/>
            <person name="Ramsey Y."/>
            <person name="Reichwald K."/>
            <person name="Rhodes S."/>
            <person name="Ridler K.A."/>
            <person name="Schlessinger D."/>
            <person name="Schueler M.G."/>
            <person name="Sehra H.K."/>
            <person name="Shaw-Smith C."/>
            <person name="Shen H."/>
            <person name="Sheridan E.M."/>
            <person name="Shownkeen R."/>
            <person name="Skuce C.D."/>
            <person name="Smith M.L."/>
            <person name="Sotheran E.C."/>
            <person name="Steingruber H.E."/>
            <person name="Steward C.A."/>
            <person name="Storey R."/>
            <person name="Swann R.M."/>
            <person name="Swarbreck D."/>
            <person name="Tabor P.E."/>
            <person name="Taudien S."/>
            <person name="Taylor T."/>
            <person name="Teague B."/>
            <person name="Thomas K."/>
            <person name="Thorpe A."/>
            <person name="Timms K."/>
            <person name="Tracey A."/>
            <person name="Trevanion S."/>
            <person name="Tromans A.C."/>
            <person name="d'Urso M."/>
            <person name="Verduzco D."/>
            <person name="Villasana D."/>
            <person name="Waldron L."/>
            <person name="Wall M."/>
            <person name="Wang Q."/>
            <person name="Warren J."/>
            <person name="Warry G.L."/>
            <person name="Wei X."/>
            <person name="West A."/>
            <person name="Whitehead S.L."/>
            <person name="Whiteley M.N."/>
            <person name="Wilkinson J.E."/>
            <person name="Willey D.L."/>
            <person name="Williams G."/>
            <person name="Williams L."/>
            <person name="Williamson A."/>
            <person name="Williamson H."/>
            <person name="Wilming L."/>
            <person name="Woodmansey R.L."/>
            <person name="Wray P.W."/>
            <person name="Yen J."/>
            <person name="Zhang J."/>
            <person name="Zhou J."/>
            <person name="Zoghbi H."/>
            <person name="Zorilla S."/>
            <person name="Buck D."/>
            <person name="Reinhardt R."/>
            <person name="Poustka A."/>
            <person name="Rosenthal A."/>
            <person name="Lehrach H."/>
            <person name="Meindl A."/>
            <person name="Minx P.J."/>
            <person name="Hillier L.W."/>
            <person name="Willard H.F."/>
            <person name="Wilson R.K."/>
            <person name="Waterston R.H."/>
            <person name="Rice C.M."/>
            <person name="Vaudin M."/>
            <person name="Coulson A."/>
            <person name="Nelson D.L."/>
            <person name="Weinstock G."/>
            <person name="Sulston J.E."/>
            <person name="Durbin R."/>
            <person name="Hubbard T."/>
            <person name="Gibbs R.A."/>
            <person name="Beck S."/>
            <person name="Rogers J."/>
            <person name="Bentley D.R."/>
        </authorList>
    </citation>
    <scope>NUCLEOTIDE SEQUENCE [LARGE SCALE GENOMIC DNA]</scope>
</reference>
<dbReference type="HGNC" id="HGNC:18706">
    <property type="gene designation" value="GRIPAP1"/>
</dbReference>